<organism evidence="1 2">
    <name type="scientific">Paenibacillus xerothermodurans</name>
    <dbReference type="NCBI Taxonomy" id="1977292"/>
    <lineage>
        <taxon>Bacteria</taxon>
        <taxon>Bacillati</taxon>
        <taxon>Bacillota</taxon>
        <taxon>Bacilli</taxon>
        <taxon>Bacillales</taxon>
        <taxon>Paenibacillaceae</taxon>
        <taxon>Paenibacillus</taxon>
    </lineage>
</organism>
<protein>
    <submittedName>
        <fullName evidence="1">Uncharacterized protein</fullName>
    </submittedName>
</protein>
<evidence type="ECO:0000313" key="2">
    <source>
        <dbReference type="Proteomes" id="UP000214746"/>
    </source>
</evidence>
<sequence>MTSHFFDRIKMPANFWMELHRSNIEVYEVLRKAGLPLTIPTQSTFVTTAQCFIMLPIVKTRFPEK</sequence>
<keyword evidence="2" id="KW-1185">Reference proteome</keyword>
<proteinExistence type="predicted"/>
<dbReference type="Proteomes" id="UP000214746">
    <property type="component" value="Unassembled WGS sequence"/>
</dbReference>
<reference evidence="1" key="1">
    <citation type="submission" date="2018-06" db="EMBL/GenBank/DDBJ databases">
        <title>Paenibacillus xerothermodurans sp. nov. an extremely dry heat resistant spore forming bacterium isolated from the soil of Cape Canaveral, Florida.</title>
        <authorList>
            <person name="Seuylemezian A."/>
            <person name="Kaur N."/>
            <person name="Patil P."/>
            <person name="Patil P."/>
            <person name="Mayilraj S."/>
            <person name="Vaishampayan P."/>
        </authorList>
    </citation>
    <scope>NUCLEOTIDE SEQUENCE [LARGE SCALE GENOMIC DNA]</scope>
    <source>
        <strain evidence="1">ATCC 27380</strain>
    </source>
</reference>
<dbReference type="AlphaFoldDB" id="A0A2W1NXF1"/>
<dbReference type="EMBL" id="NHRJ02000015">
    <property type="protein sequence ID" value="PZE19538.1"/>
    <property type="molecule type" value="Genomic_DNA"/>
</dbReference>
<accession>A0A2W1NXF1</accession>
<evidence type="ECO:0000313" key="1">
    <source>
        <dbReference type="EMBL" id="PZE19538.1"/>
    </source>
</evidence>
<gene>
    <name evidence="1" type="ORF">CBW46_017600</name>
</gene>
<comment type="caution">
    <text evidence="1">The sequence shown here is derived from an EMBL/GenBank/DDBJ whole genome shotgun (WGS) entry which is preliminary data.</text>
</comment>
<name>A0A2W1NXF1_PAEXE</name>